<gene>
    <name evidence="13" type="primary">rseP</name>
    <name evidence="13" type="ORF">Q9291_07495</name>
</gene>
<keyword evidence="4" id="KW-0645">Protease</keyword>
<comment type="caution">
    <text evidence="13">The sequence shown here is derived from an EMBL/GenBank/DDBJ whole genome shotgun (WGS) entry which is preliminary data.</text>
</comment>
<keyword evidence="14" id="KW-1185">Reference proteome</keyword>
<dbReference type="RefSeq" id="WP_306389407.1">
    <property type="nucleotide sequence ID" value="NZ_JAVCAP010000014.1"/>
</dbReference>
<dbReference type="PANTHER" id="PTHR42837:SF2">
    <property type="entry name" value="MEMBRANE METALLOPROTEASE ARASP2, CHLOROPLASTIC-RELATED"/>
    <property type="match status" value="1"/>
</dbReference>
<feature type="domain" description="PDZ" evidence="12">
    <location>
        <begin position="218"/>
        <end position="276"/>
    </location>
</feature>
<dbReference type="InterPro" id="IPR008915">
    <property type="entry name" value="Peptidase_M50"/>
</dbReference>
<evidence type="ECO:0000256" key="4">
    <source>
        <dbReference type="ARBA" id="ARBA00022670"/>
    </source>
</evidence>
<protein>
    <recommendedName>
        <fullName evidence="11">Zinc metalloprotease</fullName>
        <ecNumber evidence="11">3.4.24.-</ecNumber>
    </recommendedName>
</protein>
<feature type="transmembrane region" description="Helical" evidence="11">
    <location>
        <begin position="119"/>
        <end position="140"/>
    </location>
</feature>
<evidence type="ECO:0000256" key="8">
    <source>
        <dbReference type="ARBA" id="ARBA00022989"/>
    </source>
</evidence>
<dbReference type="Proteomes" id="UP001225906">
    <property type="component" value="Unassembled WGS sequence"/>
</dbReference>
<dbReference type="PROSITE" id="PS50106">
    <property type="entry name" value="PDZ"/>
    <property type="match status" value="1"/>
</dbReference>
<dbReference type="Pfam" id="PF02163">
    <property type="entry name" value="Peptidase_M50"/>
    <property type="match status" value="1"/>
</dbReference>
<name>A0ABT9JT01_9PROT</name>
<evidence type="ECO:0000256" key="2">
    <source>
        <dbReference type="ARBA" id="ARBA00004141"/>
    </source>
</evidence>
<organism evidence="13 14">
    <name type="scientific">Methylophilus aquaticus</name>
    <dbReference type="NCBI Taxonomy" id="1971610"/>
    <lineage>
        <taxon>Bacteria</taxon>
        <taxon>Pseudomonadati</taxon>
        <taxon>Pseudomonadota</taxon>
        <taxon>Betaproteobacteria</taxon>
        <taxon>Nitrosomonadales</taxon>
        <taxon>Methylophilaceae</taxon>
        <taxon>Methylophilus</taxon>
    </lineage>
</organism>
<feature type="transmembrane region" description="Helical" evidence="11">
    <location>
        <begin position="447"/>
        <end position="465"/>
    </location>
</feature>
<dbReference type="Gene3D" id="2.30.42.10">
    <property type="match status" value="2"/>
</dbReference>
<comment type="subcellular location">
    <subcellularLocation>
        <location evidence="2">Membrane</location>
        <topology evidence="2">Multi-pass membrane protein</topology>
    </subcellularLocation>
</comment>
<keyword evidence="5 11" id="KW-0812">Transmembrane</keyword>
<dbReference type="NCBIfam" id="TIGR00054">
    <property type="entry name" value="RIP metalloprotease RseP"/>
    <property type="match status" value="1"/>
</dbReference>
<evidence type="ECO:0000256" key="3">
    <source>
        <dbReference type="ARBA" id="ARBA00007931"/>
    </source>
</evidence>
<evidence type="ECO:0000256" key="11">
    <source>
        <dbReference type="RuleBase" id="RU362031"/>
    </source>
</evidence>
<evidence type="ECO:0000256" key="7">
    <source>
        <dbReference type="ARBA" id="ARBA00022833"/>
    </source>
</evidence>
<evidence type="ECO:0000256" key="6">
    <source>
        <dbReference type="ARBA" id="ARBA00022801"/>
    </source>
</evidence>
<keyword evidence="7 11" id="KW-0862">Zinc</keyword>
<dbReference type="EMBL" id="JAVCAP010000014">
    <property type="protein sequence ID" value="MDP8567690.1"/>
    <property type="molecule type" value="Genomic_DNA"/>
</dbReference>
<evidence type="ECO:0000313" key="14">
    <source>
        <dbReference type="Proteomes" id="UP001225906"/>
    </source>
</evidence>
<dbReference type="CDD" id="cd06163">
    <property type="entry name" value="S2P-M50_PDZ_RseP-like"/>
    <property type="match status" value="2"/>
</dbReference>
<dbReference type="InterPro" id="IPR004387">
    <property type="entry name" value="Pept_M50_Zn"/>
</dbReference>
<keyword evidence="9 11" id="KW-0482">Metalloprotease</keyword>
<sequence>MRISPAQNNDQLISEDSIMMTALAFIVAIGVLVTIHEFGHYLAAKSCGVHVVRFSIGFGKVLYRYQRSTKDTEWVLSVLPLGGYVKMLDGRETLQESMFTAENIDGSYSFDRKPVWAKMWIVFAGPLANLLLAFVCYWGLLAQGEVGMKPYIGTVATGSMAEQAKLRQGDVIVSLNGEVVQTWQEAQWQLLQGWLEHRSLTVVTRTPQGELHKHLLPISNLSGEPDGDVLEKLGLSILMPIIPPVVGEIIPGSVADKNGLQAGDKITQVNGKPVQDWQQFVKLIRASPSKPLRVQYQRDGFLSELKLLPEAVIEGGQRFGRLGAAVDMRSVDFSPYRIVREYTVTASAFLAISRVQDTVVFTLKMIGKMLTGQVSLKAISGPVSIADVAGQTADLGIKPYIGFIALLSISIAVMNLLPIPVLDGGHLLYHMAELIRGEPLPDKVLEIGQRLGFGILGALMFIAFFNDINRYVAG</sequence>
<keyword evidence="6 11" id="KW-0378">Hydrolase</keyword>
<evidence type="ECO:0000313" key="13">
    <source>
        <dbReference type="EMBL" id="MDP8567690.1"/>
    </source>
</evidence>
<dbReference type="EC" id="3.4.24.-" evidence="11"/>
<dbReference type="GO" id="GO:0008237">
    <property type="term" value="F:metallopeptidase activity"/>
    <property type="evidence" value="ECO:0007669"/>
    <property type="project" value="UniProtKB-KW"/>
</dbReference>
<reference evidence="14" key="1">
    <citation type="journal article" date="2019" name="Int. J. Syst. Evol. Microbiol.">
        <title>The Global Catalogue of Microorganisms (GCM) 10K type strain sequencing project: providing services to taxonomists for standard genome sequencing and annotation.</title>
        <authorList>
            <consortium name="The Broad Institute Genomics Platform"/>
            <consortium name="The Broad Institute Genome Sequencing Center for Infectious Disease"/>
            <person name="Wu L."/>
            <person name="Ma J."/>
        </authorList>
    </citation>
    <scope>NUCLEOTIDE SEQUENCE [LARGE SCALE GENOMIC DNA]</scope>
    <source>
        <strain evidence="14">VKM B-3159</strain>
    </source>
</reference>
<dbReference type="InterPro" id="IPR001478">
    <property type="entry name" value="PDZ"/>
</dbReference>
<accession>A0ABT9JT01</accession>
<comment type="similarity">
    <text evidence="3 11">Belongs to the peptidase M50B family.</text>
</comment>
<keyword evidence="8 11" id="KW-1133">Transmembrane helix</keyword>
<feature type="transmembrane region" description="Helical" evidence="11">
    <location>
        <begin position="400"/>
        <end position="421"/>
    </location>
</feature>
<dbReference type="PANTHER" id="PTHR42837">
    <property type="entry name" value="REGULATOR OF SIGMA-E PROTEASE RSEP"/>
    <property type="match status" value="1"/>
</dbReference>
<keyword evidence="11" id="KW-0479">Metal-binding</keyword>
<evidence type="ECO:0000256" key="9">
    <source>
        <dbReference type="ARBA" id="ARBA00023049"/>
    </source>
</evidence>
<comment type="cofactor">
    <cofactor evidence="1 11">
        <name>Zn(2+)</name>
        <dbReference type="ChEBI" id="CHEBI:29105"/>
    </cofactor>
</comment>
<dbReference type="SUPFAM" id="SSF50156">
    <property type="entry name" value="PDZ domain-like"/>
    <property type="match status" value="2"/>
</dbReference>
<evidence type="ECO:0000259" key="12">
    <source>
        <dbReference type="PROSITE" id="PS50106"/>
    </source>
</evidence>
<dbReference type="Pfam" id="PF17820">
    <property type="entry name" value="PDZ_6"/>
    <property type="match status" value="2"/>
</dbReference>
<feature type="transmembrane region" description="Helical" evidence="11">
    <location>
        <begin position="12"/>
        <end position="35"/>
    </location>
</feature>
<dbReference type="InterPro" id="IPR041489">
    <property type="entry name" value="PDZ_6"/>
</dbReference>
<evidence type="ECO:0000256" key="10">
    <source>
        <dbReference type="ARBA" id="ARBA00023136"/>
    </source>
</evidence>
<proteinExistence type="inferred from homology"/>
<evidence type="ECO:0000256" key="5">
    <source>
        <dbReference type="ARBA" id="ARBA00022692"/>
    </source>
</evidence>
<evidence type="ECO:0000256" key="1">
    <source>
        <dbReference type="ARBA" id="ARBA00001947"/>
    </source>
</evidence>
<dbReference type="InterPro" id="IPR036034">
    <property type="entry name" value="PDZ_sf"/>
</dbReference>
<dbReference type="SMART" id="SM00228">
    <property type="entry name" value="PDZ"/>
    <property type="match status" value="2"/>
</dbReference>
<keyword evidence="10 11" id="KW-0472">Membrane</keyword>
<dbReference type="CDD" id="cd23081">
    <property type="entry name" value="cpPDZ_EcRseP-like"/>
    <property type="match status" value="1"/>
</dbReference>